<organism evidence="5 6">
    <name type="scientific">Luteimicrobium album</name>
    <dbReference type="NCBI Taxonomy" id="1054550"/>
    <lineage>
        <taxon>Bacteria</taxon>
        <taxon>Bacillati</taxon>
        <taxon>Actinomycetota</taxon>
        <taxon>Actinomycetes</taxon>
        <taxon>Micrococcales</taxon>
        <taxon>Luteimicrobium</taxon>
    </lineage>
</organism>
<reference evidence="6" key="1">
    <citation type="journal article" date="2019" name="Int. J. Syst. Evol. Microbiol.">
        <title>The Global Catalogue of Microorganisms (GCM) 10K type strain sequencing project: providing services to taxonomists for standard genome sequencing and annotation.</title>
        <authorList>
            <consortium name="The Broad Institute Genomics Platform"/>
            <consortium name="The Broad Institute Genome Sequencing Center for Infectious Disease"/>
            <person name="Wu L."/>
            <person name="Ma J."/>
        </authorList>
    </citation>
    <scope>NUCLEOTIDE SEQUENCE [LARGE SCALE GENOMIC DNA]</scope>
    <source>
        <strain evidence="6">NBRC 106348</strain>
    </source>
</reference>
<protein>
    <recommendedName>
        <fullName evidence="4">Transcriptional regulator LacI/GalR-like sensor domain-containing protein</fullName>
    </recommendedName>
</protein>
<dbReference type="Gene3D" id="3.40.50.2300">
    <property type="match status" value="1"/>
</dbReference>
<proteinExistence type="predicted"/>
<dbReference type="InterPro" id="IPR046335">
    <property type="entry name" value="LacI/GalR-like_sensor"/>
</dbReference>
<evidence type="ECO:0000256" key="3">
    <source>
        <dbReference type="ARBA" id="ARBA00023163"/>
    </source>
</evidence>
<keyword evidence="1" id="KW-0805">Transcription regulation</keyword>
<accession>A0ABQ6HYV2</accession>
<evidence type="ECO:0000313" key="5">
    <source>
        <dbReference type="EMBL" id="GMA23191.1"/>
    </source>
</evidence>
<comment type="caution">
    <text evidence="5">The sequence shown here is derived from an EMBL/GenBank/DDBJ whole genome shotgun (WGS) entry which is preliminary data.</text>
</comment>
<evidence type="ECO:0000313" key="6">
    <source>
        <dbReference type="Proteomes" id="UP001157091"/>
    </source>
</evidence>
<dbReference type="Pfam" id="PF13377">
    <property type="entry name" value="Peripla_BP_3"/>
    <property type="match status" value="1"/>
</dbReference>
<dbReference type="SUPFAM" id="SSF53822">
    <property type="entry name" value="Periplasmic binding protein-like I"/>
    <property type="match status" value="1"/>
</dbReference>
<dbReference type="Proteomes" id="UP001157091">
    <property type="component" value="Unassembled WGS sequence"/>
</dbReference>
<feature type="domain" description="Transcriptional regulator LacI/GalR-like sensor" evidence="4">
    <location>
        <begin position="6"/>
        <end position="101"/>
    </location>
</feature>
<dbReference type="EMBL" id="BSUK01000001">
    <property type="protein sequence ID" value="GMA23191.1"/>
    <property type="molecule type" value="Genomic_DNA"/>
</dbReference>
<keyword evidence="3" id="KW-0804">Transcription</keyword>
<sequence length="101" mass="10557">MGGAAGDRPTAVVCANDLMAIGALDAAFEAGLRVPEDVAIIGIDDIEAASLVRPALTTIRVPAEEIGRTAGRMLQDRIAVGDQTPPRHIVVGHQLVHRQTV</sequence>
<evidence type="ECO:0000256" key="2">
    <source>
        <dbReference type="ARBA" id="ARBA00023125"/>
    </source>
</evidence>
<keyword evidence="2" id="KW-0238">DNA-binding</keyword>
<gene>
    <name evidence="5" type="ORF">GCM10025864_09500</name>
</gene>
<name>A0ABQ6HYV2_9MICO</name>
<keyword evidence="6" id="KW-1185">Reference proteome</keyword>
<dbReference type="PANTHER" id="PTHR30146:SF109">
    <property type="entry name" value="HTH-TYPE TRANSCRIPTIONAL REGULATOR GALS"/>
    <property type="match status" value="1"/>
</dbReference>
<dbReference type="InterPro" id="IPR028082">
    <property type="entry name" value="Peripla_BP_I"/>
</dbReference>
<dbReference type="PANTHER" id="PTHR30146">
    <property type="entry name" value="LACI-RELATED TRANSCRIPTIONAL REPRESSOR"/>
    <property type="match status" value="1"/>
</dbReference>
<evidence type="ECO:0000256" key="1">
    <source>
        <dbReference type="ARBA" id="ARBA00023015"/>
    </source>
</evidence>
<evidence type="ECO:0000259" key="4">
    <source>
        <dbReference type="Pfam" id="PF13377"/>
    </source>
</evidence>